<dbReference type="GO" id="GO:0006508">
    <property type="term" value="P:proteolysis"/>
    <property type="evidence" value="ECO:0007669"/>
    <property type="project" value="InterPro"/>
</dbReference>
<keyword evidence="7" id="KW-1185">Reference proteome</keyword>
<proteinExistence type="predicted"/>
<dbReference type="GO" id="GO:0005634">
    <property type="term" value="C:nucleus"/>
    <property type="evidence" value="ECO:0000318"/>
    <property type="project" value="GO_Central"/>
</dbReference>
<dbReference type="GO" id="GO:0005813">
    <property type="term" value="C:centrosome"/>
    <property type="evidence" value="ECO:0000318"/>
    <property type="project" value="GO_Central"/>
</dbReference>
<evidence type="ECO:0000256" key="3">
    <source>
        <dbReference type="ARBA" id="ARBA00022801"/>
    </source>
</evidence>
<dbReference type="GO" id="GO:0051307">
    <property type="term" value="P:meiotic chromosome separation"/>
    <property type="evidence" value="ECO:0000318"/>
    <property type="project" value="GO_Central"/>
</dbReference>
<dbReference type="PANTHER" id="PTHR12792">
    <property type="entry name" value="EXTRA SPINDLE POLES 1-RELATED"/>
    <property type="match status" value="1"/>
</dbReference>
<feature type="region of interest" description="Disordered" evidence="5">
    <location>
        <begin position="1595"/>
        <end position="1901"/>
    </location>
</feature>
<dbReference type="Pfam" id="PF03568">
    <property type="entry name" value="Separin_C"/>
    <property type="match status" value="1"/>
</dbReference>
<evidence type="ECO:0000313" key="7">
    <source>
        <dbReference type="Proteomes" id="UP000001554"/>
    </source>
</evidence>
<dbReference type="PANTHER" id="PTHR12792:SF0">
    <property type="entry name" value="SEPARIN"/>
    <property type="match status" value="1"/>
</dbReference>
<evidence type="ECO:0000259" key="6">
    <source>
        <dbReference type="PROSITE" id="PS51700"/>
    </source>
</evidence>
<dbReference type="OrthoDB" id="10255632at2759"/>
<comment type="catalytic activity">
    <reaction evidence="1">
        <text>All bonds known to be hydrolyzed by this endopeptidase have arginine in P1 and an acidic residue in P4. P6 is often occupied by an acidic residue or by a hydroxy-amino-acid residue, the phosphorylation of which enhances cleavage.</text>
        <dbReference type="EC" id="3.4.22.49"/>
    </reaction>
</comment>
<evidence type="ECO:0000313" key="8">
    <source>
        <dbReference type="RefSeq" id="XP_035700353.1"/>
    </source>
</evidence>
<feature type="compositionally biased region" description="Basic and acidic residues" evidence="5">
    <location>
        <begin position="1656"/>
        <end position="1665"/>
    </location>
</feature>
<accession>A0A9J7NBP4</accession>
<feature type="domain" description="Peptidase C50" evidence="6">
    <location>
        <begin position="2333"/>
        <end position="2427"/>
    </location>
</feature>
<keyword evidence="3" id="KW-0378">Hydrolase</keyword>
<feature type="compositionally biased region" description="Basic and acidic residues" evidence="5">
    <location>
        <begin position="1188"/>
        <end position="1200"/>
    </location>
</feature>
<dbReference type="GO" id="GO:0004197">
    <property type="term" value="F:cysteine-type endopeptidase activity"/>
    <property type="evidence" value="ECO:0000318"/>
    <property type="project" value="GO_Central"/>
</dbReference>
<dbReference type="OMA" id="VESTAKC"/>
<reference evidence="8" key="2">
    <citation type="submission" date="2025-08" db="UniProtKB">
        <authorList>
            <consortium name="RefSeq"/>
        </authorList>
    </citation>
    <scope>IDENTIFICATION</scope>
    <source>
        <strain evidence="8">S238N-H82</strain>
        <tissue evidence="8">Testes</tissue>
    </source>
</reference>
<evidence type="ECO:0000256" key="5">
    <source>
        <dbReference type="SAM" id="MobiDB-lite"/>
    </source>
</evidence>
<feature type="region of interest" description="Disordered" evidence="5">
    <location>
        <begin position="1534"/>
        <end position="1573"/>
    </location>
</feature>
<evidence type="ECO:0000256" key="4">
    <source>
        <dbReference type="ARBA" id="ARBA00022829"/>
    </source>
</evidence>
<organism evidence="7 8">
    <name type="scientific">Branchiostoma floridae</name>
    <name type="common">Florida lancelet</name>
    <name type="synonym">Amphioxus</name>
    <dbReference type="NCBI Taxonomy" id="7739"/>
    <lineage>
        <taxon>Eukaryota</taxon>
        <taxon>Metazoa</taxon>
        <taxon>Chordata</taxon>
        <taxon>Cephalochordata</taxon>
        <taxon>Leptocardii</taxon>
        <taxon>Amphioxiformes</taxon>
        <taxon>Branchiostomatidae</taxon>
        <taxon>Branchiostoma</taxon>
    </lineage>
</organism>
<dbReference type="EC" id="3.4.22.49" evidence="2"/>
<feature type="compositionally biased region" description="Polar residues" evidence="5">
    <location>
        <begin position="1634"/>
        <end position="1645"/>
    </location>
</feature>
<gene>
    <name evidence="8" type="primary">LOC118432840</name>
</gene>
<feature type="compositionally biased region" description="Polar residues" evidence="5">
    <location>
        <begin position="1171"/>
        <end position="1187"/>
    </location>
</feature>
<evidence type="ECO:0000256" key="2">
    <source>
        <dbReference type="ARBA" id="ARBA00012489"/>
    </source>
</evidence>
<sequence length="2507" mass="277680">MADSDRIILGLKNGEDVGKLVSEIQTYLAPLLKTGAAVSQLPADSLKKYGLFCMRLLRACFESLGKLKPGSADVANTVRVSHISYKCIQLCQPHMQFNPLALEKLLYHIMTQLLTKNLLSDALTIAGFLHRELKSFQTSGTMTSESEEELTNIAKHSFDKLLKAALRICDPKAQTSNLIARQELALTAGQQALHILMLSGVDPQWFPGRVVSIAKHFEDMFRRSVSGYERISKFCKTVYGDMLEHVVTKSEDMPTQVCLLQVGFQVCRYLQLAKKEKEAMLFINQMIQGLQGKASQKNESQELLLASARVFKASLLCTAAVGGHKPDWRSIKTDLEESNRAVRDRMDKLDHSAGMVLVESYNQLRKSLESVVEAGRQCMVLMSTSEFCSVEAALNLFMDVLQAQRGSSKGQKGPLDPQQCVKLQMATVSLLLEMMKVYISVRADRDVLPGSLVALQRAMGIIEDVSSGNGGSLSTSELKYLGSHIYNLSICVYNHDWYEDALPLIQAAVQLLQRWCQASGQPDSDREVKLAERFWLLSECQLKLDLCEDAMCSAASALLADPSHMTMQVESWVRAKREAVEKDGDLKSRTLRDAVLSLDTSALDQDQMIKVLQEELRMLQLHRYDSSYEQYCVICDLLDVQGDSRLQERAHTMTQLGQLLLSSPGSITSNCTAVECCEEAVFLLEEMVANQGPDCEVSTTTLHDDLATAYMWLYMCKQQESLAQVPKLDSSQKQCDKEKDKDSQLTYTENETSLNKLLSNISLQDCQLGPAEVAMAYLDHALENWCLVIREGLDLSAVRTVESTAKCLKITSSTYGLAGRPFHQARTLHLLATLMEAAQDYEEAVFTVATATIAMCLHGNSCHGDQLLTKAESLVGKLEDNSRALLLLKVAKSHFLLLTGEVSVGWTQLCEVLSSPILEECSTICYMLSAQARHVQSLYLRLPLGQAHMDRAGSHGQGRYVHVIQAHMHRTGMYMLYRLCYMLSAQARHVQSLYLRLPLGQAHMDRAEGSSCFETAFDAFRVRLSLARLLFGDRFKETDRLVTASSASKSNSAKTKRGYPHLPWWCCDDFLTSLLDMGKLYSDQGCVKEAKSYFLEGLEIAANFKLPRRCAQFLTMLAEVELHRGLTEDCQLLLKSACSVLASTDNKQDLSKPLLNKRDFSTSRISVSKDSVSFDDQSPDPSKGNRTATEKERKRTQNKKDARRQRKSAGCFGFDVLESEGSEDEDDNFIRSKLISVSQQLEEDDGIDSDLEDYGKHQPSFPTMQLPDYVSHNANCTCSVCKDVVSQTSYLDVFLTATECALSEGLPAVAIATAAASQKIHGKVCTCVSSVMKDFASSLIQGKKRETKSKKNSNTEHLYAPQLALLHCRLSEAYLMQENFSKAHANIENGLLLFQGKSRAIHLHSNTQAHLLYNAALCAILQEAAKCNCSPFDVLNCNPSTQADVVGNLEKCMEKLSIKSVQGSLDFSAAKKEAMDSETYKTLQALEESATATSAKQKNGRQGQKPVIKIDLPEDEEGVIDPEVIHPDVDADEVFVPHNPETSGRNVPKASSKKSSRRKKEESRIEGGNNNFEVIPDSDDVFVVNKPESSRKYLAKASAKKGSRRKKAEDDISDLQVIPDTDTDECTDKKTADSGTSRKFFTSKTPARGTLNRKKGACEDNKDAEQMGGPVRRPLLGLGCEDVDDYTFVGSPETSKTRRGRGRGSATSKTPAPETARKSARGKKGQTEVTEADSKRKPRCAKVSEKATSKDTVSTQAKSTKGKSTKKTVFIMSDSDSDAPLIALPPSTLKKRPQRKATSVVYKEESSSDDSEGSTVPCKPRGLRAARQPKTAPPSTRGRGRRAAKKPSIDDYCSSDDEILRGASSEEEEECAPVVKRRGRAAKTSTARGKKPSARPKPSTEDVEVLRECVQIGEDEDSTLGSTLLTTSSLQEAVPVLGGRTTPCGSSIADATVHLETAQRLIEHTRPSLLSRRIGQLLFLCCPEDSSRLAAYYMTETCSVTLRHQMLASLHKKIKKLQKAEMRSMTESMDQLSLTGAPPTQQEIQLLRTKQNIFGLNPSPSKHSYNADNMQDVLAKQLPEGWTICSMALLSITPCCYGNNVNQQLLVITRLRADSEPLIIKIPVSQATLEGEILRKLETIQHDNKTSVAIQDKKLYWKARQELDSMLKDLTKAMENELLGGWKGAVLGHHGDRRREKQLNSAAINVCKALGSDNKVDFQLLKLLLDSWPHLRKRQKHDSLAFLLGSSTGSPLLQNGLDLMQKEASKITDLEDLQDRGPVIMVLDRTLQRLPWESIPILQQGKVSRMPSLRFILSHLHSMRLVPGHVLCDGVDQNNTYYVLNPRNDLPSTQASFQDDFKKRGWRGVVGVSPTTDQYIRALTDHDMFVYCGHGAGQVYLKGDEIQKITTRATTLLMGCGSGRLFVEGCTEARGMALNYILSGCPSIVANLWDVTDRDIDRFLQALLKSWLTSGSESSLLEFVSQSREACKLRHLIGAAPVVYGFPVHVK</sequence>
<protein>
    <recommendedName>
        <fullName evidence="2">separase</fullName>
        <ecNumber evidence="2">3.4.22.49</ecNumber>
    </recommendedName>
</protein>
<dbReference type="GeneID" id="118432840"/>
<keyword evidence="4" id="KW-0159">Chromosome partition</keyword>
<dbReference type="InterPro" id="IPR011990">
    <property type="entry name" value="TPR-like_helical_dom_sf"/>
</dbReference>
<dbReference type="RefSeq" id="XP_035700353.1">
    <property type="nucleotide sequence ID" value="XM_035844460.1"/>
</dbReference>
<dbReference type="Proteomes" id="UP000001554">
    <property type="component" value="Chromosome 16"/>
</dbReference>
<feature type="compositionally biased region" description="Low complexity" evidence="5">
    <location>
        <begin position="1668"/>
        <end position="1679"/>
    </location>
</feature>
<dbReference type="InterPro" id="IPR030397">
    <property type="entry name" value="SEPARIN_core_dom"/>
</dbReference>
<dbReference type="SUPFAM" id="SSF48452">
    <property type="entry name" value="TPR-like"/>
    <property type="match status" value="1"/>
</dbReference>
<dbReference type="PROSITE" id="PS51700">
    <property type="entry name" value="SEPARIN"/>
    <property type="match status" value="1"/>
</dbReference>
<evidence type="ECO:0000256" key="1">
    <source>
        <dbReference type="ARBA" id="ARBA00000451"/>
    </source>
</evidence>
<dbReference type="GO" id="GO:0072686">
    <property type="term" value="C:mitotic spindle"/>
    <property type="evidence" value="ECO:0000318"/>
    <property type="project" value="GO_Central"/>
</dbReference>
<feature type="region of interest" description="Disordered" evidence="5">
    <location>
        <begin position="1491"/>
        <end position="1515"/>
    </location>
</feature>
<dbReference type="InterPro" id="IPR005314">
    <property type="entry name" value="Peptidase_C50"/>
</dbReference>
<reference evidence="7" key="1">
    <citation type="journal article" date="2020" name="Nat. Ecol. Evol.">
        <title>Deeply conserved synteny resolves early events in vertebrate evolution.</title>
        <authorList>
            <person name="Simakov O."/>
            <person name="Marletaz F."/>
            <person name="Yue J.X."/>
            <person name="O'Connell B."/>
            <person name="Jenkins J."/>
            <person name="Brandt A."/>
            <person name="Calef R."/>
            <person name="Tung C.H."/>
            <person name="Huang T.K."/>
            <person name="Schmutz J."/>
            <person name="Satoh N."/>
            <person name="Yu J.K."/>
            <person name="Putnam N.H."/>
            <person name="Green R.E."/>
            <person name="Rokhsar D.S."/>
        </authorList>
    </citation>
    <scope>NUCLEOTIDE SEQUENCE [LARGE SCALE GENOMIC DNA]</scope>
    <source>
        <strain evidence="7">S238N-H82</strain>
    </source>
</reference>
<feature type="compositionally biased region" description="Polar residues" evidence="5">
    <location>
        <begin position="1491"/>
        <end position="1502"/>
    </location>
</feature>
<name>A0A9J7NBP4_BRAFL</name>
<dbReference type="KEGG" id="bfo:118432840"/>
<feature type="region of interest" description="Disordered" evidence="5">
    <location>
        <begin position="1171"/>
        <end position="1206"/>
    </location>
</feature>
<dbReference type="GO" id="GO:0005737">
    <property type="term" value="C:cytoplasm"/>
    <property type="evidence" value="ECO:0000318"/>
    <property type="project" value="GO_Central"/>
</dbReference>